<reference evidence="1 2" key="1">
    <citation type="submission" date="2019-08" db="EMBL/GenBank/DDBJ databases">
        <title>Complete genome sequence of Candidatus Uab amorphum.</title>
        <authorList>
            <person name="Shiratori T."/>
            <person name="Suzuki S."/>
            <person name="Kakizawa Y."/>
            <person name="Ishida K."/>
        </authorList>
    </citation>
    <scope>NUCLEOTIDE SEQUENCE [LARGE SCALE GENOMIC DNA]</scope>
    <source>
        <strain evidence="1 2">SRT547</strain>
    </source>
</reference>
<protein>
    <recommendedName>
        <fullName evidence="3">SWIM-type domain-containing protein</fullName>
    </recommendedName>
</protein>
<name>A0A5S9IP94_UABAM</name>
<sequence length="559" mass="63539">MDCKKSKQIERPTITQLLLADFTENLPRRIRKRIEKSPQAAENWKWNRDGDNVVIESEKGERITLCGEVLKEPEQVTCSCLLTPRCYHVFACLAVLEVTDDATQKVAQPEAPEFNTNKDVAISEEQYDAGVAALDTLSEILAGGCCNAGLILEAKLLRIIHRAKSVSLHRLAANTTYLYKQMQNVKDKKPHDVVGAMRESLLTAHILTTKETCEVKWIGIGRRSYREIDQRKLFGIFSLPIISDSGYTGVSTWFTDEDHNLWSINSVQPGTREEIYTYYHSAPDLGDLSMTHHHLSRSQIFIKNARASFDHRLSAHKNAKAVSGGACSWDTPLIKKLWDIPLEEQLSVLEEKQQGFLFFRGKIEGVREHYIYLQIANDCSYEQYKWKISLPKIPSCLEAQKNYERLPLGEEFQCIARKEYSKITLVALRFATEHYNFSLDCLPRVKNACVIAATPEVSLSPIDLCKRRIRAAVLCGVSSFANDLALNVSKESFVLQENMLKTAVALLQGVHKAAQRPQRNSIGYRRELDEKQFASSWLKLAMYEKFFVEKDILPRACDA</sequence>
<organism evidence="1 2">
    <name type="scientific">Uabimicrobium amorphum</name>
    <dbReference type="NCBI Taxonomy" id="2596890"/>
    <lineage>
        <taxon>Bacteria</taxon>
        <taxon>Pseudomonadati</taxon>
        <taxon>Planctomycetota</taxon>
        <taxon>Candidatus Uabimicrobiia</taxon>
        <taxon>Candidatus Uabimicrobiales</taxon>
        <taxon>Candidatus Uabimicrobiaceae</taxon>
        <taxon>Candidatus Uabimicrobium</taxon>
    </lineage>
</organism>
<dbReference type="OrthoDB" id="246789at2"/>
<evidence type="ECO:0000313" key="2">
    <source>
        <dbReference type="Proteomes" id="UP000326354"/>
    </source>
</evidence>
<dbReference type="AlphaFoldDB" id="A0A5S9IP94"/>
<evidence type="ECO:0000313" key="1">
    <source>
        <dbReference type="EMBL" id="BBM85374.1"/>
    </source>
</evidence>
<dbReference type="KEGG" id="uam:UABAM_03740"/>
<proteinExistence type="predicted"/>
<evidence type="ECO:0008006" key="3">
    <source>
        <dbReference type="Google" id="ProtNLM"/>
    </source>
</evidence>
<dbReference type="Proteomes" id="UP000326354">
    <property type="component" value="Chromosome"/>
</dbReference>
<dbReference type="RefSeq" id="WP_151969482.1">
    <property type="nucleotide sequence ID" value="NZ_AP019860.1"/>
</dbReference>
<keyword evidence="2" id="KW-1185">Reference proteome</keyword>
<gene>
    <name evidence="1" type="ORF">UABAM_03740</name>
</gene>
<accession>A0A5S9IP94</accession>
<dbReference type="EMBL" id="AP019860">
    <property type="protein sequence ID" value="BBM85374.1"/>
    <property type="molecule type" value="Genomic_DNA"/>
</dbReference>